<dbReference type="Proteomes" id="UP001196870">
    <property type="component" value="Unassembled WGS sequence"/>
</dbReference>
<dbReference type="PANTHER" id="PTHR43130">
    <property type="entry name" value="ARAC-FAMILY TRANSCRIPTIONAL REGULATOR"/>
    <property type="match status" value="1"/>
</dbReference>
<feature type="domain" description="DJ-1/PfpI" evidence="1">
    <location>
        <begin position="4"/>
        <end position="160"/>
    </location>
</feature>
<protein>
    <submittedName>
        <fullName evidence="2">DJ-1/PfpI family protein</fullName>
    </submittedName>
</protein>
<dbReference type="Gene3D" id="3.40.50.880">
    <property type="match status" value="1"/>
</dbReference>
<proteinExistence type="predicted"/>
<accession>A0ABS5ERV0</accession>
<name>A0ABS5ERV0_9PROT</name>
<dbReference type="InterPro" id="IPR029062">
    <property type="entry name" value="Class_I_gatase-like"/>
</dbReference>
<organism evidence="2 3">
    <name type="scientific">Plastoroseomonas hellenica</name>
    <dbReference type="NCBI Taxonomy" id="2687306"/>
    <lineage>
        <taxon>Bacteria</taxon>
        <taxon>Pseudomonadati</taxon>
        <taxon>Pseudomonadota</taxon>
        <taxon>Alphaproteobacteria</taxon>
        <taxon>Acetobacterales</taxon>
        <taxon>Acetobacteraceae</taxon>
        <taxon>Plastoroseomonas</taxon>
    </lineage>
</organism>
<evidence type="ECO:0000313" key="3">
    <source>
        <dbReference type="Proteomes" id="UP001196870"/>
    </source>
</evidence>
<evidence type="ECO:0000259" key="1">
    <source>
        <dbReference type="Pfam" id="PF01965"/>
    </source>
</evidence>
<dbReference type="SUPFAM" id="SSF52317">
    <property type="entry name" value="Class I glutamine amidotransferase-like"/>
    <property type="match status" value="1"/>
</dbReference>
<gene>
    <name evidence="2" type="ORF">GXW71_01520</name>
</gene>
<keyword evidence="3" id="KW-1185">Reference proteome</keyword>
<reference evidence="3" key="1">
    <citation type="journal article" date="2021" name="Syst. Appl. Microbiol.">
        <title>Roseomonas hellenica sp. nov., isolated from roots of wild-growing Alkanna tinctoria.</title>
        <authorList>
            <person name="Rat A."/>
            <person name="Naranjo H.D."/>
            <person name="Lebbe L."/>
            <person name="Cnockaert M."/>
            <person name="Krigas N."/>
            <person name="Grigoriadou K."/>
            <person name="Maloupa E."/>
            <person name="Willems A."/>
        </authorList>
    </citation>
    <scope>NUCLEOTIDE SEQUENCE [LARGE SCALE GENOMIC DNA]</scope>
    <source>
        <strain evidence="3">LMG 31523</strain>
    </source>
</reference>
<dbReference type="CDD" id="cd03139">
    <property type="entry name" value="GATase1_PfpI_2"/>
    <property type="match status" value="1"/>
</dbReference>
<dbReference type="PANTHER" id="PTHR43130:SF2">
    <property type="entry name" value="DJ-1_PFPI DOMAIN-CONTAINING PROTEIN"/>
    <property type="match status" value="1"/>
</dbReference>
<dbReference type="InterPro" id="IPR052158">
    <property type="entry name" value="INH-QAR"/>
</dbReference>
<dbReference type="InterPro" id="IPR002818">
    <property type="entry name" value="DJ-1/PfpI"/>
</dbReference>
<comment type="caution">
    <text evidence="2">The sequence shown here is derived from an EMBL/GenBank/DDBJ whole genome shotgun (WGS) entry which is preliminary data.</text>
</comment>
<dbReference type="Pfam" id="PF01965">
    <property type="entry name" value="DJ-1_PfpI"/>
    <property type="match status" value="1"/>
</dbReference>
<evidence type="ECO:0000313" key="2">
    <source>
        <dbReference type="EMBL" id="MBR0663022.1"/>
    </source>
</evidence>
<sequence length="227" mass="24141">MAGMLLFPAMTQLDLTGPYEVLARLPGWRVEVVAKTRDPVRTDRGLVITPSMGFAEAPQFDLLVVPGGPGTDAAMLDPETVEFVRDQARGARHVLGICTGSLLLGAAGLLRGRRAGSHWASRDLLAQFGAEVRDERMTIDGNVYTAGGVTSGIDMALRLAADLAGEDVAQQIQLQIEYDPEPPFTAGTPFVAPPHILERARASGAKIRRSREAAVAEAARNLATSKG</sequence>
<dbReference type="EMBL" id="JAAGBB010000001">
    <property type="protein sequence ID" value="MBR0663022.1"/>
    <property type="molecule type" value="Genomic_DNA"/>
</dbReference>